<dbReference type="SUPFAM" id="SSF55781">
    <property type="entry name" value="GAF domain-like"/>
    <property type="match status" value="1"/>
</dbReference>
<protein>
    <submittedName>
        <fullName evidence="1">Uncharacterized protein</fullName>
    </submittedName>
</protein>
<dbReference type="AlphaFoldDB" id="A0A511MJ55"/>
<gene>
    <name evidence="1" type="ORF">NN4_52040</name>
</gene>
<reference evidence="1 2" key="1">
    <citation type="submission" date="2019-07" db="EMBL/GenBank/DDBJ databases">
        <title>Whole genome shotgun sequence of Nocardia ninae NBRC 108245.</title>
        <authorList>
            <person name="Hosoyama A."/>
            <person name="Uohara A."/>
            <person name="Ohji S."/>
            <person name="Ichikawa N."/>
        </authorList>
    </citation>
    <scope>NUCLEOTIDE SEQUENCE [LARGE SCALE GENOMIC DNA]</scope>
    <source>
        <strain evidence="1 2">NBRC 108245</strain>
    </source>
</reference>
<dbReference type="Gene3D" id="3.30.450.40">
    <property type="match status" value="1"/>
</dbReference>
<dbReference type="EMBL" id="BJXA01000040">
    <property type="protein sequence ID" value="GEM40685.1"/>
    <property type="molecule type" value="Genomic_DNA"/>
</dbReference>
<comment type="caution">
    <text evidence="1">The sequence shown here is derived from an EMBL/GenBank/DDBJ whole genome shotgun (WGS) entry which is preliminary data.</text>
</comment>
<accession>A0A511MJ55</accession>
<proteinExistence type="predicted"/>
<evidence type="ECO:0000313" key="1">
    <source>
        <dbReference type="EMBL" id="GEM40685.1"/>
    </source>
</evidence>
<keyword evidence="2" id="KW-1185">Reference proteome</keyword>
<name>A0A511MJ55_9NOCA</name>
<dbReference type="InterPro" id="IPR029016">
    <property type="entry name" value="GAF-like_dom_sf"/>
</dbReference>
<organism evidence="1 2">
    <name type="scientific">Nocardia ninae NBRC 108245</name>
    <dbReference type="NCBI Taxonomy" id="1210091"/>
    <lineage>
        <taxon>Bacteria</taxon>
        <taxon>Bacillati</taxon>
        <taxon>Actinomycetota</taxon>
        <taxon>Actinomycetes</taxon>
        <taxon>Mycobacteriales</taxon>
        <taxon>Nocardiaceae</taxon>
        <taxon>Nocardia</taxon>
    </lineage>
</organism>
<evidence type="ECO:0000313" key="2">
    <source>
        <dbReference type="Proteomes" id="UP000321424"/>
    </source>
</evidence>
<dbReference type="Proteomes" id="UP000321424">
    <property type="component" value="Unassembled WGS sequence"/>
</dbReference>
<sequence>MSSAAPVSGTVSAILVTGAPAEDSGTTCPVCLVPGEVLMSDSSAQFRPIESLLAQTATELGVRSVLVMRSTSTHMAVEATAGAAEVHYTVGAEGKKGSAFPEAHELYCERVVDNDTELFVRDSRTDPDFAGNEDEVEFGLVNYLGLAVHNPDGSVYGTVCVLDDQVRDYTSEERARLEELRAAAEHALATRPAAL</sequence>